<reference evidence="1" key="1">
    <citation type="journal article" date="2015" name="Proc. Natl. Acad. Sci. U.S.A.">
        <title>Networks of energetic and metabolic interactions define dynamics in microbial communities.</title>
        <authorList>
            <person name="Embree M."/>
            <person name="Liu J.K."/>
            <person name="Al-Bassam M.M."/>
            <person name="Zengler K."/>
        </authorList>
    </citation>
    <scope>NUCLEOTIDE SEQUENCE</scope>
</reference>
<proteinExistence type="predicted"/>
<organism evidence="1">
    <name type="scientific">hydrocarbon metagenome</name>
    <dbReference type="NCBI Taxonomy" id="938273"/>
    <lineage>
        <taxon>unclassified sequences</taxon>
        <taxon>metagenomes</taxon>
        <taxon>ecological metagenomes</taxon>
    </lineage>
</organism>
<protein>
    <submittedName>
        <fullName evidence="1">Uncharacterized protein</fullName>
    </submittedName>
</protein>
<dbReference type="EMBL" id="LNQE01000649">
    <property type="protein sequence ID" value="KUG25578.1"/>
    <property type="molecule type" value="Genomic_DNA"/>
</dbReference>
<accession>A0A0W8FXL4</accession>
<sequence>MIQLSTPTFEKSTNTKNKENYIPKSNIESFYHIKYLDKKGRTQGKYILAEDLSDLKKWSEKMKVKASKELAANSIPILTGEYDVKKTLKLKVIAPGSSKKLDQALDFAKRLLESDCPGSDVLGLGYDADLEYWDDQISLLNGINYLQMIREQIDTAIKQLEKTDEYLDAKAYWYIINKNLGLNPSID</sequence>
<evidence type="ECO:0000313" key="1">
    <source>
        <dbReference type="EMBL" id="KUG25578.1"/>
    </source>
</evidence>
<name>A0A0W8FXL4_9ZZZZ</name>
<gene>
    <name evidence="1" type="ORF">ASZ90_004596</name>
</gene>
<dbReference type="AlphaFoldDB" id="A0A0W8FXL4"/>
<comment type="caution">
    <text evidence="1">The sequence shown here is derived from an EMBL/GenBank/DDBJ whole genome shotgun (WGS) entry which is preliminary data.</text>
</comment>